<evidence type="ECO:0000313" key="3">
    <source>
        <dbReference type="Proteomes" id="UP000640052"/>
    </source>
</evidence>
<feature type="compositionally biased region" description="Basic and acidic residues" evidence="1">
    <location>
        <begin position="11"/>
        <end position="25"/>
    </location>
</feature>
<evidence type="ECO:0000256" key="1">
    <source>
        <dbReference type="SAM" id="MobiDB-lite"/>
    </source>
</evidence>
<dbReference type="AlphaFoldDB" id="A0A919UQE2"/>
<comment type="caution">
    <text evidence="2">The sequence shown here is derived from an EMBL/GenBank/DDBJ whole genome shotgun (WGS) entry which is preliminary data.</text>
</comment>
<accession>A0A919UQE2</accession>
<protein>
    <submittedName>
        <fullName evidence="2">Uncharacterized protein</fullName>
    </submittedName>
</protein>
<organism evidence="2 3">
    <name type="scientific">Acrocarpospora phusangensis</name>
    <dbReference type="NCBI Taxonomy" id="1070424"/>
    <lineage>
        <taxon>Bacteria</taxon>
        <taxon>Bacillati</taxon>
        <taxon>Actinomycetota</taxon>
        <taxon>Actinomycetes</taxon>
        <taxon>Streptosporangiales</taxon>
        <taxon>Streptosporangiaceae</taxon>
        <taxon>Acrocarpospora</taxon>
    </lineage>
</organism>
<gene>
    <name evidence="2" type="ORF">Aph01nite_80140</name>
</gene>
<feature type="region of interest" description="Disordered" evidence="1">
    <location>
        <begin position="1"/>
        <end position="50"/>
    </location>
</feature>
<proteinExistence type="predicted"/>
<sequence length="50" mass="5743">MRGNLTMRWSLPREDQRHRGDERGGIQDTGNRGPKRRAHQLSASWAVDAD</sequence>
<reference evidence="2" key="1">
    <citation type="submission" date="2021-01" db="EMBL/GenBank/DDBJ databases">
        <title>Whole genome shotgun sequence of Acrocarpospora phusangensis NBRC 108782.</title>
        <authorList>
            <person name="Komaki H."/>
            <person name="Tamura T."/>
        </authorList>
    </citation>
    <scope>NUCLEOTIDE SEQUENCE</scope>
    <source>
        <strain evidence="2">NBRC 108782</strain>
    </source>
</reference>
<dbReference type="Proteomes" id="UP000640052">
    <property type="component" value="Unassembled WGS sequence"/>
</dbReference>
<dbReference type="EMBL" id="BOOA01000151">
    <property type="protein sequence ID" value="GIH29704.1"/>
    <property type="molecule type" value="Genomic_DNA"/>
</dbReference>
<keyword evidence="3" id="KW-1185">Reference proteome</keyword>
<evidence type="ECO:0000313" key="2">
    <source>
        <dbReference type="EMBL" id="GIH29704.1"/>
    </source>
</evidence>
<name>A0A919UQE2_9ACTN</name>